<dbReference type="InterPro" id="IPR009621">
    <property type="entry name" value="UPF0239"/>
</dbReference>
<evidence type="ECO:0000256" key="1">
    <source>
        <dbReference type="ARBA" id="ARBA00004167"/>
    </source>
</evidence>
<keyword evidence="9" id="KW-1185">Reference proteome</keyword>
<evidence type="ECO:0000256" key="4">
    <source>
        <dbReference type="ARBA" id="ARBA00022989"/>
    </source>
</evidence>
<evidence type="ECO:0000256" key="7">
    <source>
        <dbReference type="SAM" id="Phobius"/>
    </source>
</evidence>
<dbReference type="AlphaFoldDB" id="A0A443S4X5"/>
<dbReference type="Pfam" id="PF06783">
    <property type="entry name" value="UPF0239"/>
    <property type="match status" value="1"/>
</dbReference>
<evidence type="ECO:0000256" key="5">
    <source>
        <dbReference type="ARBA" id="ARBA00023136"/>
    </source>
</evidence>
<feature type="region of interest" description="Disordered" evidence="6">
    <location>
        <begin position="35"/>
        <end position="76"/>
    </location>
</feature>
<comment type="similarity">
    <text evidence="2">Belongs to the UPF0239 family.</text>
</comment>
<name>A0A443S4X5_9ACAR</name>
<evidence type="ECO:0000256" key="3">
    <source>
        <dbReference type="ARBA" id="ARBA00022692"/>
    </source>
</evidence>
<evidence type="ECO:0000313" key="8">
    <source>
        <dbReference type="EMBL" id="RWS22531.1"/>
    </source>
</evidence>
<evidence type="ECO:0000256" key="2">
    <source>
        <dbReference type="ARBA" id="ARBA00006839"/>
    </source>
</evidence>
<sequence>MDAFDGIIKVGLIFGAVFQLLCIAAVFWVPITEENKEGSESSDDDVSVEGSSYCGHKHVHSNAYNKRSRHEKKKRR</sequence>
<organism evidence="8 9">
    <name type="scientific">Leptotrombidium deliense</name>
    <dbReference type="NCBI Taxonomy" id="299467"/>
    <lineage>
        <taxon>Eukaryota</taxon>
        <taxon>Metazoa</taxon>
        <taxon>Ecdysozoa</taxon>
        <taxon>Arthropoda</taxon>
        <taxon>Chelicerata</taxon>
        <taxon>Arachnida</taxon>
        <taxon>Acari</taxon>
        <taxon>Acariformes</taxon>
        <taxon>Trombidiformes</taxon>
        <taxon>Prostigmata</taxon>
        <taxon>Anystina</taxon>
        <taxon>Parasitengona</taxon>
        <taxon>Trombiculoidea</taxon>
        <taxon>Trombiculidae</taxon>
        <taxon>Leptotrombidium</taxon>
    </lineage>
</organism>
<gene>
    <name evidence="8" type="ORF">B4U80_06802</name>
</gene>
<dbReference type="EMBL" id="NCKV01008516">
    <property type="protein sequence ID" value="RWS22531.1"/>
    <property type="molecule type" value="Genomic_DNA"/>
</dbReference>
<reference evidence="8 9" key="1">
    <citation type="journal article" date="2018" name="Gigascience">
        <title>Genomes of trombidid mites reveal novel predicted allergens and laterally-transferred genes associated with secondary metabolism.</title>
        <authorList>
            <person name="Dong X."/>
            <person name="Chaisiri K."/>
            <person name="Xia D."/>
            <person name="Armstrong S.D."/>
            <person name="Fang Y."/>
            <person name="Donnelly M.J."/>
            <person name="Kadowaki T."/>
            <person name="McGarry J.W."/>
            <person name="Darby A.C."/>
            <person name="Makepeace B.L."/>
        </authorList>
    </citation>
    <scope>NUCLEOTIDE SEQUENCE [LARGE SCALE GENOMIC DNA]</scope>
    <source>
        <strain evidence="8">UoL-UT</strain>
    </source>
</reference>
<keyword evidence="5 7" id="KW-0472">Membrane</keyword>
<dbReference type="VEuPathDB" id="VectorBase:LDEU009510"/>
<dbReference type="OrthoDB" id="6515683at2759"/>
<feature type="compositionally biased region" description="Basic residues" evidence="6">
    <location>
        <begin position="55"/>
        <end position="76"/>
    </location>
</feature>
<accession>A0A443S4X5</accession>
<dbReference type="Proteomes" id="UP000288716">
    <property type="component" value="Unassembled WGS sequence"/>
</dbReference>
<comment type="subcellular location">
    <subcellularLocation>
        <location evidence="1">Membrane</location>
        <topology evidence="1">Single-pass membrane protein</topology>
    </subcellularLocation>
</comment>
<evidence type="ECO:0000256" key="6">
    <source>
        <dbReference type="SAM" id="MobiDB-lite"/>
    </source>
</evidence>
<evidence type="ECO:0000313" key="9">
    <source>
        <dbReference type="Proteomes" id="UP000288716"/>
    </source>
</evidence>
<dbReference type="GO" id="GO:0016020">
    <property type="term" value="C:membrane"/>
    <property type="evidence" value="ECO:0007669"/>
    <property type="project" value="UniProtKB-SubCell"/>
</dbReference>
<feature type="transmembrane region" description="Helical" evidence="7">
    <location>
        <begin position="6"/>
        <end position="29"/>
    </location>
</feature>
<keyword evidence="3 7" id="KW-0812">Transmembrane</keyword>
<keyword evidence="4 7" id="KW-1133">Transmembrane helix</keyword>
<protein>
    <submittedName>
        <fullName evidence="8">Uncharacterized protein</fullName>
    </submittedName>
</protein>
<proteinExistence type="inferred from homology"/>
<comment type="caution">
    <text evidence="8">The sequence shown here is derived from an EMBL/GenBank/DDBJ whole genome shotgun (WGS) entry which is preliminary data.</text>
</comment>